<proteinExistence type="predicted"/>
<dbReference type="InterPro" id="IPR009181">
    <property type="entry name" value="Methan_mark_8"/>
</dbReference>
<dbReference type="EMBL" id="JMIY01000003">
    <property type="protein sequence ID" value="KCZ71992.1"/>
    <property type="molecule type" value="Genomic_DNA"/>
</dbReference>
<comment type="caution">
    <text evidence="1">The sequence shown here is derived from an EMBL/GenBank/DDBJ whole genome shotgun (WGS) entry which is preliminary data.</text>
</comment>
<dbReference type="Proteomes" id="UP000027153">
    <property type="component" value="Unassembled WGS sequence"/>
</dbReference>
<reference evidence="1 2" key="1">
    <citation type="journal article" date="2013" name="Nature">
        <title>Anaerobic oxidation of methane coupled to nitrate reduction in a novel archaeal lineage.</title>
        <authorList>
            <person name="Haroon M.F."/>
            <person name="Hu S."/>
            <person name="Shi Y."/>
            <person name="Imelfort M."/>
            <person name="Keller J."/>
            <person name="Hugenholtz P."/>
            <person name="Yuan Z."/>
            <person name="Tyson G.W."/>
        </authorList>
    </citation>
    <scope>NUCLEOTIDE SEQUENCE [LARGE SCALE GENOMIC DNA]</scope>
    <source>
        <strain evidence="1 2">ANME-2d</strain>
    </source>
</reference>
<sequence length="282" mass="30786">MPHIMELFGKTRVVIENGKIIEVGEPVADWCPVFSKVASVSRLTKEEAKKNMEYRIKELGMFTPNRRFDHGVFVNFGASEIMMTALRRGLIDTTVTVCDGAGTVITSNPDLVQGMGALMSGLIETEPIPEIIEGIELRGGTVLDRESAGIDQAGGLRKACELGYERIAVSVVGTDDAGELRAIEKEHNIDLILIGAHLTGIQHAKAEGFIKEMDIVTGCASKIVRHMVKPVLQVGTSVPMFAMTQMGKELLCERAKEVESPVLINTMRLPVLPEHKQPRLIG</sequence>
<protein>
    <submittedName>
        <fullName evidence="1">Putative methanogenesis marker protein 8</fullName>
    </submittedName>
</protein>
<evidence type="ECO:0000313" key="2">
    <source>
        <dbReference type="Proteomes" id="UP000027153"/>
    </source>
</evidence>
<accession>A0A062V3T7</accession>
<dbReference type="PIRSF" id="PIRSF004929">
    <property type="entry name" value="UCP004929"/>
    <property type="match status" value="1"/>
</dbReference>
<dbReference type="Pfam" id="PF09872">
    <property type="entry name" value="DUF2099"/>
    <property type="match status" value="1"/>
</dbReference>
<dbReference type="OrthoDB" id="358516at2157"/>
<dbReference type="NCBIfam" id="TIGR03275">
    <property type="entry name" value="methan_mark_8"/>
    <property type="match status" value="1"/>
</dbReference>
<gene>
    <name evidence="1" type="ORF">ANME2D_01391</name>
</gene>
<organism evidence="1 2">
    <name type="scientific">Candidatus Methanoperedens nitratireducens</name>
    <dbReference type="NCBI Taxonomy" id="1392998"/>
    <lineage>
        <taxon>Archaea</taxon>
        <taxon>Methanobacteriati</taxon>
        <taxon>Methanobacteriota</taxon>
        <taxon>Stenosarchaea group</taxon>
        <taxon>Methanomicrobia</taxon>
        <taxon>Methanosarcinales</taxon>
        <taxon>ANME-2 cluster</taxon>
        <taxon>Candidatus Methanoperedentaceae</taxon>
        <taxon>Candidatus Methanoperedens</taxon>
    </lineage>
</organism>
<dbReference type="RefSeq" id="WP_048090028.1">
    <property type="nucleotide sequence ID" value="NZ_JMIY01000003.1"/>
</dbReference>
<dbReference type="AlphaFoldDB" id="A0A062V3T7"/>
<evidence type="ECO:0000313" key="1">
    <source>
        <dbReference type="EMBL" id="KCZ71992.1"/>
    </source>
</evidence>
<dbReference type="PATRIC" id="fig|1392998.3.peg.1402"/>
<keyword evidence="2" id="KW-1185">Reference proteome</keyword>
<name>A0A062V3T7_9EURY</name>